<organism evidence="2 3">
    <name type="scientific">Laribacter hongkongensis</name>
    <dbReference type="NCBI Taxonomy" id="168471"/>
    <lineage>
        <taxon>Bacteria</taxon>
        <taxon>Pseudomonadati</taxon>
        <taxon>Pseudomonadota</taxon>
        <taxon>Betaproteobacteria</taxon>
        <taxon>Neisseriales</taxon>
        <taxon>Aquaspirillaceae</taxon>
        <taxon>Laribacter</taxon>
    </lineage>
</organism>
<name>A0A248LMH0_9NEIS</name>
<evidence type="ECO:0000256" key="1">
    <source>
        <dbReference type="SAM" id="Phobius"/>
    </source>
</evidence>
<dbReference type="EMBL" id="CP022115">
    <property type="protein sequence ID" value="ASJ25862.1"/>
    <property type="molecule type" value="Genomic_DNA"/>
</dbReference>
<evidence type="ECO:0000313" key="3">
    <source>
        <dbReference type="Proteomes" id="UP000197424"/>
    </source>
</evidence>
<accession>A0A248LMH0</accession>
<dbReference type="AlphaFoldDB" id="A0A248LMH0"/>
<keyword evidence="1" id="KW-0472">Membrane</keyword>
<gene>
    <name evidence="2" type="ORF">LHGZ1_3031</name>
</gene>
<feature type="transmembrane region" description="Helical" evidence="1">
    <location>
        <begin position="6"/>
        <end position="28"/>
    </location>
</feature>
<keyword evidence="1" id="KW-0812">Transmembrane</keyword>
<keyword evidence="1" id="KW-1133">Transmembrane helix</keyword>
<protein>
    <submittedName>
        <fullName evidence="2">Uncharacterized protein</fullName>
    </submittedName>
</protein>
<reference evidence="3" key="1">
    <citation type="submission" date="2017-06" db="EMBL/GenBank/DDBJ databases">
        <title>Whole genome sequence of Laribacter hongkongensis LHGZ1.</title>
        <authorList>
            <person name="Chen D."/>
            <person name="Wu H."/>
            <person name="Chen J."/>
        </authorList>
    </citation>
    <scope>NUCLEOTIDE SEQUENCE [LARGE SCALE GENOMIC DNA]</scope>
    <source>
        <strain evidence="3">LHGZ1</strain>
    </source>
</reference>
<evidence type="ECO:0000313" key="2">
    <source>
        <dbReference type="EMBL" id="ASJ25862.1"/>
    </source>
</evidence>
<sequence>MSGFSSLNGVSSVAVPLAATLFFCLHFAKAGIMARRFAHGCLL</sequence>
<dbReference type="Proteomes" id="UP000197424">
    <property type="component" value="Chromosome"/>
</dbReference>
<proteinExistence type="predicted"/>